<evidence type="ECO:0000256" key="9">
    <source>
        <dbReference type="ARBA" id="ARBA00049940"/>
    </source>
</evidence>
<evidence type="ECO:0000313" key="12">
    <source>
        <dbReference type="Proteomes" id="UP001304125"/>
    </source>
</evidence>
<dbReference type="EMBL" id="CP134879">
    <property type="protein sequence ID" value="WNM24761.1"/>
    <property type="molecule type" value="Genomic_DNA"/>
</dbReference>
<comment type="activity regulation">
    <text evidence="10">Na(+) is not transported, but it plays an essential structural role and its presence is essential for fluoride channel function.</text>
</comment>
<keyword evidence="2 10" id="KW-1003">Cell membrane</keyword>
<dbReference type="Pfam" id="PF02537">
    <property type="entry name" value="CRCB"/>
    <property type="match status" value="1"/>
</dbReference>
<proteinExistence type="inferred from homology"/>
<dbReference type="GO" id="GO:0005886">
    <property type="term" value="C:plasma membrane"/>
    <property type="evidence" value="ECO:0007669"/>
    <property type="project" value="UniProtKB-SubCell"/>
</dbReference>
<comment type="function">
    <text evidence="9 10">Fluoride-specific ion channel. Important for reducing fluoride concentration in the cell, thus reducing its toxicity.</text>
</comment>
<keyword evidence="6 10" id="KW-0407">Ion channel</keyword>
<accession>A0AA96F9W5</accession>
<dbReference type="GO" id="GO:0046872">
    <property type="term" value="F:metal ion binding"/>
    <property type="evidence" value="ECO:0007669"/>
    <property type="project" value="UniProtKB-KW"/>
</dbReference>
<dbReference type="PANTHER" id="PTHR28259:SF1">
    <property type="entry name" value="FLUORIDE EXPORT PROTEIN 1-RELATED"/>
    <property type="match status" value="1"/>
</dbReference>
<keyword evidence="3 10" id="KW-0812">Transmembrane</keyword>
<feature type="transmembrane region" description="Helical" evidence="10">
    <location>
        <begin position="104"/>
        <end position="128"/>
    </location>
</feature>
<dbReference type="PANTHER" id="PTHR28259">
    <property type="entry name" value="FLUORIDE EXPORT PROTEIN 1-RELATED"/>
    <property type="match status" value="1"/>
</dbReference>
<dbReference type="HAMAP" id="MF_00454">
    <property type="entry name" value="FluC"/>
    <property type="match status" value="1"/>
</dbReference>
<keyword evidence="12" id="KW-1185">Reference proteome</keyword>
<evidence type="ECO:0000256" key="5">
    <source>
        <dbReference type="ARBA" id="ARBA00023136"/>
    </source>
</evidence>
<reference evidence="11 12" key="1">
    <citation type="submission" date="2023-09" db="EMBL/GenBank/DDBJ databases">
        <title>Demequina sp. a novel bacteria isolated from Capsicum annuum.</title>
        <authorList>
            <person name="Humaira Z."/>
            <person name="Lee J."/>
            <person name="Cho D."/>
        </authorList>
    </citation>
    <scope>NUCLEOTIDE SEQUENCE [LARGE SCALE GENOMIC DNA]</scope>
    <source>
        <strain evidence="11 12">OYTSA14</strain>
    </source>
</reference>
<evidence type="ECO:0000256" key="10">
    <source>
        <dbReference type="HAMAP-Rule" id="MF_00454"/>
    </source>
</evidence>
<evidence type="ECO:0000256" key="8">
    <source>
        <dbReference type="ARBA" id="ARBA00035585"/>
    </source>
</evidence>
<evidence type="ECO:0000256" key="2">
    <source>
        <dbReference type="ARBA" id="ARBA00022475"/>
    </source>
</evidence>
<evidence type="ECO:0000256" key="3">
    <source>
        <dbReference type="ARBA" id="ARBA00022692"/>
    </source>
</evidence>
<evidence type="ECO:0000256" key="1">
    <source>
        <dbReference type="ARBA" id="ARBA00004651"/>
    </source>
</evidence>
<keyword evidence="10" id="KW-0915">Sodium</keyword>
<protein>
    <recommendedName>
        <fullName evidence="10">Fluoride-specific ion channel FluC</fullName>
    </recommendedName>
</protein>
<gene>
    <name evidence="10" type="primary">fluC</name>
    <name evidence="10" type="synonym">crcB</name>
    <name evidence="11" type="ORF">RN606_01010</name>
</gene>
<feature type="transmembrane region" description="Helical" evidence="10">
    <location>
        <begin position="40"/>
        <end position="59"/>
    </location>
</feature>
<dbReference type="RefSeq" id="WP_313498988.1">
    <property type="nucleotide sequence ID" value="NZ_CP134879.1"/>
</dbReference>
<organism evidence="11 12">
    <name type="scientific">Demequina capsici</name>
    <dbReference type="NCBI Taxonomy" id="3075620"/>
    <lineage>
        <taxon>Bacteria</taxon>
        <taxon>Bacillati</taxon>
        <taxon>Actinomycetota</taxon>
        <taxon>Actinomycetes</taxon>
        <taxon>Micrococcales</taxon>
        <taxon>Demequinaceae</taxon>
        <taxon>Demequina</taxon>
    </lineage>
</organism>
<evidence type="ECO:0000256" key="6">
    <source>
        <dbReference type="ARBA" id="ARBA00023303"/>
    </source>
</evidence>
<evidence type="ECO:0000256" key="7">
    <source>
        <dbReference type="ARBA" id="ARBA00035120"/>
    </source>
</evidence>
<keyword evidence="10" id="KW-0479">Metal-binding</keyword>
<keyword evidence="5 10" id="KW-0472">Membrane</keyword>
<dbReference type="GO" id="GO:0062054">
    <property type="term" value="F:fluoride channel activity"/>
    <property type="evidence" value="ECO:0007669"/>
    <property type="project" value="UniProtKB-UniRule"/>
</dbReference>
<evidence type="ECO:0000256" key="4">
    <source>
        <dbReference type="ARBA" id="ARBA00022989"/>
    </source>
</evidence>
<dbReference type="GO" id="GO:0140114">
    <property type="term" value="P:cellular detoxification of fluoride"/>
    <property type="evidence" value="ECO:0007669"/>
    <property type="project" value="UniProtKB-UniRule"/>
</dbReference>
<name>A0AA96F9W5_9MICO</name>
<sequence>MRANHPAVVTAAVIVGAAVGTTGRATLGHALPTASSGVPWATLIANAVGAFLLGVLVEWIARIGDTGSWRLARMGIGTGVMGGFTTYSSFALETTRLLEGGHAAVGLGYALGSLLVGIVCAGAGLWVGGRLPRPASRKAVAS</sequence>
<comment type="subcellular location">
    <subcellularLocation>
        <location evidence="1 10">Cell membrane</location>
        <topology evidence="1 10">Multi-pass membrane protein</topology>
    </subcellularLocation>
</comment>
<feature type="transmembrane region" description="Helical" evidence="10">
    <location>
        <begin position="71"/>
        <end position="92"/>
    </location>
</feature>
<comment type="similarity">
    <text evidence="7 10">Belongs to the fluoride channel Fluc/FEX (TC 1.A.43) family.</text>
</comment>
<dbReference type="Proteomes" id="UP001304125">
    <property type="component" value="Chromosome"/>
</dbReference>
<keyword evidence="10" id="KW-0813">Transport</keyword>
<feature type="binding site" evidence="10">
    <location>
        <position position="85"/>
    </location>
    <ligand>
        <name>Na(+)</name>
        <dbReference type="ChEBI" id="CHEBI:29101"/>
        <note>structural</note>
    </ligand>
</feature>
<comment type="catalytic activity">
    <reaction evidence="8">
        <text>fluoride(in) = fluoride(out)</text>
        <dbReference type="Rhea" id="RHEA:76159"/>
        <dbReference type="ChEBI" id="CHEBI:17051"/>
    </reaction>
    <physiologicalReaction direction="left-to-right" evidence="8">
        <dbReference type="Rhea" id="RHEA:76160"/>
    </physiologicalReaction>
</comment>
<dbReference type="InterPro" id="IPR003691">
    <property type="entry name" value="FluC"/>
</dbReference>
<feature type="binding site" evidence="10">
    <location>
        <position position="82"/>
    </location>
    <ligand>
        <name>Na(+)</name>
        <dbReference type="ChEBI" id="CHEBI:29101"/>
        <note>structural</note>
    </ligand>
</feature>
<keyword evidence="10" id="KW-0406">Ion transport</keyword>
<dbReference type="AlphaFoldDB" id="A0AA96F9W5"/>
<keyword evidence="4 10" id="KW-1133">Transmembrane helix</keyword>
<evidence type="ECO:0000313" key="11">
    <source>
        <dbReference type="EMBL" id="WNM24761.1"/>
    </source>
</evidence>